<dbReference type="InterPro" id="IPR028082">
    <property type="entry name" value="Peripla_BP_I"/>
</dbReference>
<dbReference type="OrthoDB" id="9803256at2"/>
<dbReference type="Pfam" id="PF00356">
    <property type="entry name" value="LacI"/>
    <property type="match status" value="1"/>
</dbReference>
<keyword evidence="2 5" id="KW-0238">DNA-binding</keyword>
<evidence type="ECO:0000259" key="4">
    <source>
        <dbReference type="PROSITE" id="PS50932"/>
    </source>
</evidence>
<dbReference type="InterPro" id="IPR010982">
    <property type="entry name" value="Lambda_DNA-bd_dom_sf"/>
</dbReference>
<dbReference type="GO" id="GO:0000976">
    <property type="term" value="F:transcription cis-regulatory region binding"/>
    <property type="evidence" value="ECO:0007669"/>
    <property type="project" value="TreeGrafter"/>
</dbReference>
<dbReference type="AlphaFoldDB" id="A0A1I1XZP9"/>
<evidence type="ECO:0000313" key="6">
    <source>
        <dbReference type="Proteomes" id="UP000181976"/>
    </source>
</evidence>
<dbReference type="SUPFAM" id="SSF53822">
    <property type="entry name" value="Periplasmic binding protein-like I"/>
    <property type="match status" value="1"/>
</dbReference>
<dbReference type="SMART" id="SM00354">
    <property type="entry name" value="HTH_LACI"/>
    <property type="match status" value="1"/>
</dbReference>
<dbReference type="eggNOG" id="COG1609">
    <property type="taxonomic scope" value="Bacteria"/>
</dbReference>
<dbReference type="PANTHER" id="PTHR30146">
    <property type="entry name" value="LACI-RELATED TRANSCRIPTIONAL REPRESSOR"/>
    <property type="match status" value="1"/>
</dbReference>
<dbReference type="CDD" id="cd01392">
    <property type="entry name" value="HTH_LacI"/>
    <property type="match status" value="1"/>
</dbReference>
<dbReference type="GO" id="GO:0003700">
    <property type="term" value="F:DNA-binding transcription factor activity"/>
    <property type="evidence" value="ECO:0007669"/>
    <property type="project" value="TreeGrafter"/>
</dbReference>
<accession>A0A1I1XZP9</accession>
<dbReference type="InterPro" id="IPR000843">
    <property type="entry name" value="HTH_LacI"/>
</dbReference>
<dbReference type="RefSeq" id="WP_010526257.1">
    <property type="nucleotide sequence ID" value="NZ_AFSL01000006.1"/>
</dbReference>
<dbReference type="Proteomes" id="UP000181976">
    <property type="component" value="Unassembled WGS sequence"/>
</dbReference>
<dbReference type="EMBL" id="FONA01000007">
    <property type="protein sequence ID" value="SFE12781.1"/>
    <property type="molecule type" value="Genomic_DNA"/>
</dbReference>
<evidence type="ECO:0000256" key="3">
    <source>
        <dbReference type="ARBA" id="ARBA00023163"/>
    </source>
</evidence>
<keyword evidence="1" id="KW-0805">Transcription regulation</keyword>
<evidence type="ECO:0000256" key="2">
    <source>
        <dbReference type="ARBA" id="ARBA00023125"/>
    </source>
</evidence>
<protein>
    <submittedName>
        <fullName evidence="5">DNA-binding transcriptional regulator, LacI/PurR family</fullName>
    </submittedName>
</protein>
<evidence type="ECO:0000256" key="1">
    <source>
        <dbReference type="ARBA" id="ARBA00023015"/>
    </source>
</evidence>
<dbReference type="PROSITE" id="PS50932">
    <property type="entry name" value="HTH_LACI_2"/>
    <property type="match status" value="1"/>
</dbReference>
<dbReference type="SUPFAM" id="SSF47413">
    <property type="entry name" value="lambda repressor-like DNA-binding domains"/>
    <property type="match status" value="1"/>
</dbReference>
<organism evidence="5 6">
    <name type="scientific">Thermophagus xiamenensis</name>
    <dbReference type="NCBI Taxonomy" id="385682"/>
    <lineage>
        <taxon>Bacteria</taxon>
        <taxon>Pseudomonadati</taxon>
        <taxon>Bacteroidota</taxon>
        <taxon>Bacteroidia</taxon>
        <taxon>Marinilabiliales</taxon>
        <taxon>Marinilabiliaceae</taxon>
        <taxon>Thermophagus</taxon>
    </lineage>
</organism>
<sequence length="306" mass="34513">MPHVTLNMVARKAGVSKTTASLVLNGKADRLNIASGTQERVKQIAKELNYQPGHFNPGRLNGKTGIIGVVASQFSSYPNNLWFNHVVTILQLNKYVAIPILLREETRTLNNIVAADGYLLLDEKAVSLFEKVKNSDTKAICCGFQTEKEDFKCIHPNWRDMVNEMVAALYQYNRKAIGLVTKDSQKISTQTIINTYRENYCDRFDIQENICYISENQYTSEAIAKACMSLVDKGVNGVIFESGDMVQKALLERNIRQLLTTRKVLFACYGERPEFNVFEQDGLLIIPENIEAMAQETVNNVLKKTT</sequence>
<dbReference type="Gene3D" id="1.10.260.40">
    <property type="entry name" value="lambda repressor-like DNA-binding domains"/>
    <property type="match status" value="1"/>
</dbReference>
<dbReference type="STRING" id="385682.SAMN05444380_10724"/>
<keyword evidence="3" id="KW-0804">Transcription</keyword>
<feature type="domain" description="HTH lacI-type" evidence="4">
    <location>
        <begin position="4"/>
        <end position="52"/>
    </location>
</feature>
<reference evidence="5 6" key="1">
    <citation type="submission" date="2016-10" db="EMBL/GenBank/DDBJ databases">
        <authorList>
            <person name="de Groot N.N."/>
        </authorList>
    </citation>
    <scope>NUCLEOTIDE SEQUENCE [LARGE SCALE GENOMIC DNA]</scope>
    <source>
        <strain evidence="5 6">DSM 19012</strain>
    </source>
</reference>
<name>A0A1I1XZP9_9BACT</name>
<keyword evidence="6" id="KW-1185">Reference proteome</keyword>
<evidence type="ECO:0000313" key="5">
    <source>
        <dbReference type="EMBL" id="SFE12781.1"/>
    </source>
</evidence>
<dbReference type="InParanoid" id="A0A1I1XZP9"/>
<proteinExistence type="predicted"/>
<dbReference type="PANTHER" id="PTHR30146:SF109">
    <property type="entry name" value="HTH-TYPE TRANSCRIPTIONAL REGULATOR GALS"/>
    <property type="match status" value="1"/>
</dbReference>
<gene>
    <name evidence="5" type="ORF">SAMN05444380_10724</name>
</gene>
<dbReference type="Gene3D" id="3.40.50.2300">
    <property type="match status" value="2"/>
</dbReference>